<dbReference type="AlphaFoldDB" id="A0AAD9CV86"/>
<dbReference type="PANTHER" id="PTHR24056">
    <property type="entry name" value="CELL DIVISION PROTEIN KINASE"/>
    <property type="match status" value="1"/>
</dbReference>
<protein>
    <recommendedName>
        <fullName evidence="2">[RNA-polymerase]-subunit kinase</fullName>
        <ecNumber evidence="2">2.7.11.23</ecNumber>
    </recommendedName>
</protein>
<comment type="caution">
    <text evidence="12">The sequence shown here is derived from an EMBL/GenBank/DDBJ whole genome shotgun (WGS) entry which is preliminary data.</text>
</comment>
<keyword evidence="3" id="KW-0723">Serine/threonine-protein kinase</keyword>
<reference evidence="12" key="1">
    <citation type="submission" date="2023-02" db="EMBL/GenBank/DDBJ databases">
        <title>Identification and recombinant expression of a fungal hydrolase from Papiliotrema laurentii that hydrolyzes apple cutin and clears colloidal polyester polyurethane.</title>
        <authorList>
            <consortium name="DOE Joint Genome Institute"/>
            <person name="Roman V.A."/>
            <person name="Bojanowski C."/>
            <person name="Crable B.R."/>
            <person name="Wagner D.N."/>
            <person name="Hung C.S."/>
            <person name="Nadeau L.J."/>
            <person name="Schratz L."/>
            <person name="Haridas S."/>
            <person name="Pangilinan J."/>
            <person name="Lipzen A."/>
            <person name="Na H."/>
            <person name="Yan M."/>
            <person name="Ng V."/>
            <person name="Grigoriev I.V."/>
            <person name="Spatafora J.W."/>
            <person name="Barlow D."/>
            <person name="Biffinger J."/>
            <person name="Kelley-Loughnane N."/>
            <person name="Varaljay V.A."/>
            <person name="Crookes-Goodson W.J."/>
        </authorList>
    </citation>
    <scope>NUCLEOTIDE SEQUENCE</scope>
    <source>
        <strain evidence="12">5307AH</strain>
    </source>
</reference>
<keyword evidence="5 9" id="KW-0547">Nucleotide-binding</keyword>
<evidence type="ECO:0000256" key="10">
    <source>
        <dbReference type="SAM" id="MobiDB-lite"/>
    </source>
</evidence>
<comment type="similarity">
    <text evidence="1">Belongs to the protein kinase superfamily. CMGC Ser/Thr protein kinase family. CDC2/CDKX subfamily.</text>
</comment>
<dbReference type="CDD" id="cd07840">
    <property type="entry name" value="STKc_CDK9_like"/>
    <property type="match status" value="1"/>
</dbReference>
<dbReference type="GO" id="GO:0030332">
    <property type="term" value="F:cyclin binding"/>
    <property type="evidence" value="ECO:0007669"/>
    <property type="project" value="TreeGrafter"/>
</dbReference>
<evidence type="ECO:0000256" key="4">
    <source>
        <dbReference type="ARBA" id="ARBA00022679"/>
    </source>
</evidence>
<organism evidence="12 13">
    <name type="scientific">Papiliotrema laurentii</name>
    <name type="common">Cryptococcus laurentii</name>
    <dbReference type="NCBI Taxonomy" id="5418"/>
    <lineage>
        <taxon>Eukaryota</taxon>
        <taxon>Fungi</taxon>
        <taxon>Dikarya</taxon>
        <taxon>Basidiomycota</taxon>
        <taxon>Agaricomycotina</taxon>
        <taxon>Tremellomycetes</taxon>
        <taxon>Tremellales</taxon>
        <taxon>Rhynchogastremaceae</taxon>
        <taxon>Papiliotrema</taxon>
    </lineage>
</organism>
<dbReference type="Pfam" id="PF00069">
    <property type="entry name" value="Pkinase"/>
    <property type="match status" value="1"/>
</dbReference>
<feature type="compositionally biased region" description="Basic and acidic residues" evidence="10">
    <location>
        <begin position="177"/>
        <end position="189"/>
    </location>
</feature>
<feature type="domain" description="Protein kinase" evidence="11">
    <location>
        <begin position="277"/>
        <end position="561"/>
    </location>
</feature>
<dbReference type="InterPro" id="IPR050108">
    <property type="entry name" value="CDK"/>
</dbReference>
<dbReference type="SUPFAM" id="SSF56112">
    <property type="entry name" value="Protein kinase-like (PK-like)"/>
    <property type="match status" value="1"/>
</dbReference>
<dbReference type="FunFam" id="3.30.200.20:FF:000270">
    <property type="entry name" value="Serine/threonine-protein kinase bur1"/>
    <property type="match status" value="1"/>
</dbReference>
<evidence type="ECO:0000313" key="13">
    <source>
        <dbReference type="Proteomes" id="UP001182556"/>
    </source>
</evidence>
<evidence type="ECO:0000313" key="12">
    <source>
        <dbReference type="EMBL" id="KAK1922057.1"/>
    </source>
</evidence>
<dbReference type="Proteomes" id="UP001182556">
    <property type="component" value="Unassembled WGS sequence"/>
</dbReference>
<dbReference type="GO" id="GO:0008024">
    <property type="term" value="C:cyclin/CDK positive transcription elongation factor complex"/>
    <property type="evidence" value="ECO:0007669"/>
    <property type="project" value="TreeGrafter"/>
</dbReference>
<keyword evidence="13" id="KW-1185">Reference proteome</keyword>
<evidence type="ECO:0000256" key="8">
    <source>
        <dbReference type="ARBA" id="ARBA00049280"/>
    </source>
</evidence>
<feature type="region of interest" description="Disordered" evidence="10">
    <location>
        <begin position="170"/>
        <end position="256"/>
    </location>
</feature>
<name>A0AAD9CV86_PAPLA</name>
<evidence type="ECO:0000256" key="6">
    <source>
        <dbReference type="ARBA" id="ARBA00022777"/>
    </source>
</evidence>
<dbReference type="InterPro" id="IPR000719">
    <property type="entry name" value="Prot_kinase_dom"/>
</dbReference>
<evidence type="ECO:0000256" key="9">
    <source>
        <dbReference type="PROSITE-ProRule" id="PRU10141"/>
    </source>
</evidence>
<dbReference type="FunFam" id="1.10.510.10:FF:000415">
    <property type="entry name" value="CMGC/CDK/CRK7 protein kinase, variant"/>
    <property type="match status" value="1"/>
</dbReference>
<feature type="region of interest" description="Disordered" evidence="10">
    <location>
        <begin position="1"/>
        <end position="81"/>
    </location>
</feature>
<dbReference type="PROSITE" id="PS50011">
    <property type="entry name" value="PROTEIN_KINASE_DOM"/>
    <property type="match status" value="1"/>
</dbReference>
<dbReference type="GO" id="GO:0008353">
    <property type="term" value="F:RNA polymerase II CTD heptapeptide repeat kinase activity"/>
    <property type="evidence" value="ECO:0007669"/>
    <property type="project" value="UniProtKB-EC"/>
</dbReference>
<evidence type="ECO:0000256" key="7">
    <source>
        <dbReference type="ARBA" id="ARBA00022840"/>
    </source>
</evidence>
<dbReference type="EMBL" id="JAODAN010000009">
    <property type="protein sequence ID" value="KAK1922057.1"/>
    <property type="molecule type" value="Genomic_DNA"/>
</dbReference>
<sequence>MPQQTELKSAGPVKISLSGLNVSPTKGGWKTIQSAETRPPAVRQFFDDSAPSSPAFRSPPRSSRSLQRQPSPEPERPPLQQPHVYLDLIDENERKYSDHLRTVAPYMKAAFDQWFAQDTTPALPAFLDHYFGRRPTLMEVTQIETLLGLKTKFSRDQEELKLLHDQAIDLRNAQHPNRPEEEHWSPGREPRRRHPRVRDKEDERMVSTKISPRKTLLSESERISATRAPESDAYRRRDASPSLTETTHGSGSGRVTAAIKPQAIVSAKKTNASGEVYERLAHVGEGTYGKVYKAKHVETGAFYALKRIRMEGEKDGFPVTAMREVKLLQNLRHPNVLRLVEMMVSKGSVYMVLEYMDHDLTGVLAQPNLKFSPANLKSLNYQMLSGLAYLHEQGILHRDMKGSNILLNAAGELKLADFGLARIYSKRQRNDYTNRVITLWYRGPELLLGETVYGPEVDMWSAGCIMLELFCGKPVFQGNDEIHQLEVIYGVMGTPNEEKWPGVKDLPWYELVKPKEATESRFRELFTKWLSPAALDLAEGLLEYDTTKRLSAEDAMRTAYFTEEQPDMEMPTQLADCGEHHEMSAKLERHRRRQQEGR</sequence>
<evidence type="ECO:0000256" key="5">
    <source>
        <dbReference type="ARBA" id="ARBA00022741"/>
    </source>
</evidence>
<comment type="catalytic activity">
    <reaction evidence="8">
        <text>[DNA-directed RNA polymerase] + ATP = phospho-[DNA-directed RNA polymerase] + ADP + H(+)</text>
        <dbReference type="Rhea" id="RHEA:10216"/>
        <dbReference type="Rhea" id="RHEA-COMP:11321"/>
        <dbReference type="Rhea" id="RHEA-COMP:11322"/>
        <dbReference type="ChEBI" id="CHEBI:15378"/>
        <dbReference type="ChEBI" id="CHEBI:30616"/>
        <dbReference type="ChEBI" id="CHEBI:43176"/>
        <dbReference type="ChEBI" id="CHEBI:68546"/>
        <dbReference type="ChEBI" id="CHEBI:456216"/>
        <dbReference type="EC" id="2.7.11.23"/>
    </reaction>
</comment>
<gene>
    <name evidence="12" type="ORF">DB88DRAFT_512498</name>
</gene>
<feature type="compositionally biased region" description="Low complexity" evidence="10">
    <location>
        <begin position="49"/>
        <end position="70"/>
    </location>
</feature>
<evidence type="ECO:0000259" key="11">
    <source>
        <dbReference type="PROSITE" id="PS50011"/>
    </source>
</evidence>
<feature type="binding site" evidence="9">
    <location>
        <position position="306"/>
    </location>
    <ligand>
        <name>ATP</name>
        <dbReference type="ChEBI" id="CHEBI:30616"/>
    </ligand>
</feature>
<dbReference type="Gene3D" id="3.30.200.20">
    <property type="entry name" value="Phosphorylase Kinase, domain 1"/>
    <property type="match status" value="1"/>
</dbReference>
<keyword evidence="7 9" id="KW-0067">ATP-binding</keyword>
<proteinExistence type="inferred from homology"/>
<feature type="compositionally biased region" description="Basic and acidic residues" evidence="10">
    <location>
        <begin position="219"/>
        <end position="239"/>
    </location>
</feature>
<dbReference type="PROSITE" id="PS00108">
    <property type="entry name" value="PROTEIN_KINASE_ST"/>
    <property type="match status" value="1"/>
</dbReference>
<dbReference type="InterPro" id="IPR008271">
    <property type="entry name" value="Ser/Thr_kinase_AS"/>
</dbReference>
<dbReference type="PANTHER" id="PTHR24056:SF546">
    <property type="entry name" value="CYCLIN-DEPENDENT KINASE 12"/>
    <property type="match status" value="1"/>
</dbReference>
<keyword evidence="4" id="KW-0808">Transferase</keyword>
<dbReference type="Gene3D" id="1.10.510.10">
    <property type="entry name" value="Transferase(Phosphotransferase) domain 1"/>
    <property type="match status" value="1"/>
</dbReference>
<evidence type="ECO:0000256" key="3">
    <source>
        <dbReference type="ARBA" id="ARBA00022527"/>
    </source>
</evidence>
<dbReference type="PROSITE" id="PS00107">
    <property type="entry name" value="PROTEIN_KINASE_ATP"/>
    <property type="match status" value="1"/>
</dbReference>
<dbReference type="SMART" id="SM00220">
    <property type="entry name" value="S_TKc"/>
    <property type="match status" value="1"/>
</dbReference>
<dbReference type="GO" id="GO:0032968">
    <property type="term" value="P:positive regulation of transcription elongation by RNA polymerase II"/>
    <property type="evidence" value="ECO:0007669"/>
    <property type="project" value="TreeGrafter"/>
</dbReference>
<evidence type="ECO:0000256" key="1">
    <source>
        <dbReference type="ARBA" id="ARBA00006485"/>
    </source>
</evidence>
<dbReference type="GO" id="GO:0005524">
    <property type="term" value="F:ATP binding"/>
    <property type="evidence" value="ECO:0007669"/>
    <property type="project" value="UniProtKB-UniRule"/>
</dbReference>
<dbReference type="EC" id="2.7.11.23" evidence="2"/>
<keyword evidence="6 12" id="KW-0418">Kinase</keyword>
<dbReference type="InterPro" id="IPR011009">
    <property type="entry name" value="Kinase-like_dom_sf"/>
</dbReference>
<dbReference type="InterPro" id="IPR017441">
    <property type="entry name" value="Protein_kinase_ATP_BS"/>
</dbReference>
<evidence type="ECO:0000256" key="2">
    <source>
        <dbReference type="ARBA" id="ARBA00012409"/>
    </source>
</evidence>
<accession>A0AAD9CV86</accession>